<dbReference type="SUPFAM" id="SSF56024">
    <property type="entry name" value="Phospholipase D/nuclease"/>
    <property type="match status" value="2"/>
</dbReference>
<reference evidence="13" key="1">
    <citation type="submission" date="2020-08" db="EMBL/GenBank/DDBJ databases">
        <title>Changes in the skin microbiome associated with squamous cell carcinoma in transplant recipients.</title>
        <authorList>
            <person name="Zaugg J."/>
            <person name="Krueger A."/>
            <person name="Lachner N."/>
        </authorList>
    </citation>
    <scope>NUCLEOTIDE SEQUENCE</scope>
    <source>
        <strain evidence="13">R5988</strain>
    </source>
</reference>
<dbReference type="InterPro" id="IPR041108">
    <property type="entry name" value="PP_kinase_C_1"/>
</dbReference>
<dbReference type="GO" id="GO:0006799">
    <property type="term" value="P:polyphosphate biosynthetic process"/>
    <property type="evidence" value="ECO:0007669"/>
    <property type="project" value="UniProtKB-UniRule"/>
</dbReference>
<feature type="binding site" evidence="6">
    <location>
        <position position="596"/>
    </location>
    <ligand>
        <name>ATP</name>
        <dbReference type="ChEBI" id="CHEBI:30616"/>
    </ligand>
</feature>
<dbReference type="Gene3D" id="3.30.1840.10">
    <property type="entry name" value="Polyphosphate kinase middle domain"/>
    <property type="match status" value="1"/>
</dbReference>
<dbReference type="RefSeq" id="WP_002456043.1">
    <property type="nucleotide sequence ID" value="NZ_AP038759.1"/>
</dbReference>
<dbReference type="GO" id="GO:0008976">
    <property type="term" value="F:polyphosphate kinase activity"/>
    <property type="evidence" value="ECO:0007669"/>
    <property type="project" value="UniProtKB-UniRule"/>
</dbReference>
<dbReference type="NCBIfam" id="NF003918">
    <property type="entry name" value="PRK05443.1-2"/>
    <property type="match status" value="1"/>
</dbReference>
<sequence length="721" mass="83566">MQTRLGEKDINLPQYYNNRELSWLDFNYRVLQESYDKNNPLLEKLNFISIFSSNLDEFFMVRVAGLKDQVKMGYDKPENKAQMTPQEQLDAIKIKNTDYVNTQYQRYNELIKELANYDIEMVKPEDLSDALIEKLEQEFKLSVLPTLTPLGIDAYHPFPKLNNKSLNIFVDIDTEDAINSAIVQIPSLIPRFLTLNEGTKQYVVMVEDVITYFINYLFTGYEVLNTFTFRITRNADLTIHEDGAEDLLIEIERFLKERKSGSAVRLELDCRTSEKENVEWLINQLEIEDNDIYYLDGPLDLTFLFGLVDHLSHKLKYLTYEKYTPQPPRSLGNKNIYQLSLERDIFFHHPYESFEPIVDFIRQAADDPNTIAIKQTLYRVSKDSPIINSLKEAAENGKQVTVLVELKARFDEENNVHWARMLEDAGCHVIYGMTHLKTHSKIALVVKRINNELTSFVHLGTGNYNDKTAKLYTDMGIITTNKDIAEDAINFFNYLSGYSTKPEYNKLIVAPYDIRDVFIDRIDKEIRSHLQHGNGKIMMKMNSLTDKTIIEKLFEASQAGVKIQLIIRGICCLKPGIPGISENIEVVSIVGRLLEHSRIYYFHNNSEAHIYLSSADVMTRNMIKRVEILFPVEDKSIGQRLVNYMNLQLSDNQKGRYQDAQGLYHYVENNSSPLNSQSYLMQEAIKYGEELKKQSVQPSGQPVHSRRGGSWMRKLKNTFKR</sequence>
<keyword evidence="6" id="KW-0479">Metal-binding</keyword>
<gene>
    <name evidence="6" type="primary">ppk</name>
    <name evidence="13" type="ORF">H3963_04240</name>
</gene>
<feature type="region of interest" description="Disordered" evidence="8">
    <location>
        <begin position="692"/>
        <end position="721"/>
    </location>
</feature>
<dbReference type="PIRSF" id="PIRSF015589">
    <property type="entry name" value="PP_kinase"/>
    <property type="match status" value="1"/>
</dbReference>
<dbReference type="GO" id="GO:0005524">
    <property type="term" value="F:ATP binding"/>
    <property type="evidence" value="ECO:0007669"/>
    <property type="project" value="UniProtKB-KW"/>
</dbReference>
<dbReference type="InterPro" id="IPR036830">
    <property type="entry name" value="PP_kinase_middle_dom_sf"/>
</dbReference>
<dbReference type="NCBIfam" id="NF003917">
    <property type="entry name" value="PRK05443.1-1"/>
    <property type="match status" value="1"/>
</dbReference>
<feature type="binding site" evidence="6">
    <location>
        <position position="472"/>
    </location>
    <ligand>
        <name>ATP</name>
        <dbReference type="ChEBI" id="CHEBI:30616"/>
    </ligand>
</feature>
<dbReference type="PANTHER" id="PTHR30218:SF0">
    <property type="entry name" value="POLYPHOSPHATE KINASE"/>
    <property type="match status" value="1"/>
</dbReference>
<feature type="domain" description="Polyphosphate kinase C-terminal" evidence="12">
    <location>
        <begin position="337"/>
        <end position="500"/>
    </location>
</feature>
<feature type="active site" description="Phosphohistidine intermediate" evidence="6">
    <location>
        <position position="439"/>
    </location>
</feature>
<dbReference type="Gene3D" id="3.30.870.10">
    <property type="entry name" value="Endonuclease Chain A"/>
    <property type="match status" value="2"/>
</dbReference>
<dbReference type="InterPro" id="IPR024953">
    <property type="entry name" value="PP_kinase_middle"/>
</dbReference>
<dbReference type="SUPFAM" id="SSF140356">
    <property type="entry name" value="PPK N-terminal domain-like"/>
    <property type="match status" value="1"/>
</dbReference>
<dbReference type="GO" id="GO:0046872">
    <property type="term" value="F:metal ion binding"/>
    <property type="evidence" value="ECO:0007669"/>
    <property type="project" value="UniProtKB-KW"/>
</dbReference>
<evidence type="ECO:0000256" key="4">
    <source>
        <dbReference type="ARBA" id="ARBA00022777"/>
    </source>
</evidence>
<feature type="domain" description="Polyphosphate kinase N-terminal" evidence="10">
    <location>
        <begin position="16"/>
        <end position="121"/>
    </location>
</feature>
<evidence type="ECO:0000259" key="12">
    <source>
        <dbReference type="Pfam" id="PF17941"/>
    </source>
</evidence>
<dbReference type="Proteomes" id="UP000648077">
    <property type="component" value="Unassembled WGS sequence"/>
</dbReference>
<protein>
    <recommendedName>
        <fullName evidence="6 7">Polyphosphate kinase</fullName>
        <ecNumber evidence="6 7">2.7.4.1</ecNumber>
    </recommendedName>
    <alternativeName>
        <fullName evidence="6">ATP-polyphosphate phosphotransferase</fullName>
    </alternativeName>
    <alternativeName>
        <fullName evidence="6">Polyphosphoric acid kinase</fullName>
    </alternativeName>
</protein>
<dbReference type="NCBIfam" id="NF003921">
    <property type="entry name" value="PRK05443.2-2"/>
    <property type="match status" value="1"/>
</dbReference>
<comment type="similarity">
    <text evidence="6 7">Belongs to the polyphosphate kinase 1 (PPK1) family.</text>
</comment>
<dbReference type="Pfam" id="PF02503">
    <property type="entry name" value="PP_kinase"/>
    <property type="match status" value="1"/>
</dbReference>
<dbReference type="PANTHER" id="PTHR30218">
    <property type="entry name" value="POLYPHOSPHATE KINASE"/>
    <property type="match status" value="1"/>
</dbReference>
<evidence type="ECO:0000256" key="7">
    <source>
        <dbReference type="RuleBase" id="RU003800"/>
    </source>
</evidence>
<feature type="binding site" evidence="6">
    <location>
        <position position="54"/>
    </location>
    <ligand>
        <name>ATP</name>
        <dbReference type="ChEBI" id="CHEBI:30616"/>
    </ligand>
</feature>
<dbReference type="GO" id="GO:0009358">
    <property type="term" value="C:polyphosphate kinase complex"/>
    <property type="evidence" value="ECO:0007669"/>
    <property type="project" value="InterPro"/>
</dbReference>
<feature type="binding site" evidence="6">
    <location>
        <position position="379"/>
    </location>
    <ligand>
        <name>Mg(2+)</name>
        <dbReference type="ChEBI" id="CHEBI:18420"/>
    </ligand>
</feature>
<accession>A0A4Y7VMG0</accession>
<dbReference type="EC" id="2.7.4.1" evidence="6 7"/>
<dbReference type="SUPFAM" id="SSF143724">
    <property type="entry name" value="PHP14-like"/>
    <property type="match status" value="1"/>
</dbReference>
<dbReference type="InterPro" id="IPR025198">
    <property type="entry name" value="PPK_N_dom"/>
</dbReference>
<dbReference type="Gene3D" id="1.20.58.310">
    <property type="entry name" value="Polyphosphate kinase N-terminal domain"/>
    <property type="match status" value="1"/>
</dbReference>
<proteinExistence type="inferred from homology"/>
<dbReference type="NCBIfam" id="TIGR03705">
    <property type="entry name" value="poly_P_kin"/>
    <property type="match status" value="1"/>
</dbReference>
<name>A0A4Y7VMG0_STAEP</name>
<dbReference type="NCBIfam" id="NF003920">
    <property type="entry name" value="PRK05443.2-1"/>
    <property type="match status" value="1"/>
</dbReference>
<feature type="binding site" evidence="6">
    <location>
        <position position="409"/>
    </location>
    <ligand>
        <name>Mg(2+)</name>
        <dbReference type="ChEBI" id="CHEBI:18420"/>
    </ligand>
</feature>
<evidence type="ECO:0000256" key="3">
    <source>
        <dbReference type="ARBA" id="ARBA00022741"/>
    </source>
</evidence>
<dbReference type="HAMAP" id="MF_00347">
    <property type="entry name" value="Polyphosphate_kinase"/>
    <property type="match status" value="1"/>
</dbReference>
<feature type="domain" description="Polyphosphate kinase C-terminal" evidence="11">
    <location>
        <begin position="507"/>
        <end position="677"/>
    </location>
</feature>
<dbReference type="CDD" id="cd09168">
    <property type="entry name" value="PLDc_PaPPK1_C2_like"/>
    <property type="match status" value="1"/>
</dbReference>
<keyword evidence="3 6" id="KW-0547">Nucleotide-binding</keyword>
<evidence type="ECO:0000256" key="2">
    <source>
        <dbReference type="ARBA" id="ARBA00022679"/>
    </source>
</evidence>
<keyword evidence="2 6" id="KW-0808">Transferase</keyword>
<dbReference type="OrthoDB" id="9761456at2"/>
<dbReference type="Pfam" id="PF13090">
    <property type="entry name" value="PP_kinase_C"/>
    <property type="match status" value="1"/>
</dbReference>
<comment type="function">
    <text evidence="6 7">Catalyzes the reversible transfer of the terminal phosphate of ATP to form a long-chain polyphosphate (polyP).</text>
</comment>
<dbReference type="Pfam" id="PF13089">
    <property type="entry name" value="PP_kinase_N"/>
    <property type="match status" value="1"/>
</dbReference>
<comment type="cofactor">
    <cofactor evidence="6">
        <name>Mg(2+)</name>
        <dbReference type="ChEBI" id="CHEBI:18420"/>
    </cofactor>
</comment>
<evidence type="ECO:0000256" key="1">
    <source>
        <dbReference type="ARBA" id="ARBA00022553"/>
    </source>
</evidence>
<feature type="binding site" evidence="6">
    <location>
        <position position="568"/>
    </location>
    <ligand>
        <name>ATP</name>
        <dbReference type="ChEBI" id="CHEBI:30616"/>
    </ligand>
</feature>
<evidence type="ECO:0000259" key="11">
    <source>
        <dbReference type="Pfam" id="PF13090"/>
    </source>
</evidence>
<evidence type="ECO:0000259" key="9">
    <source>
        <dbReference type="Pfam" id="PF02503"/>
    </source>
</evidence>
<evidence type="ECO:0000256" key="5">
    <source>
        <dbReference type="ARBA" id="ARBA00022840"/>
    </source>
</evidence>
<evidence type="ECO:0000313" key="13">
    <source>
        <dbReference type="EMBL" id="MBF2229668.1"/>
    </source>
</evidence>
<organism evidence="13 14">
    <name type="scientific">Staphylococcus epidermidis</name>
    <dbReference type="NCBI Taxonomy" id="1282"/>
    <lineage>
        <taxon>Bacteria</taxon>
        <taxon>Bacillati</taxon>
        <taxon>Bacillota</taxon>
        <taxon>Bacilli</taxon>
        <taxon>Bacillales</taxon>
        <taxon>Staphylococcaceae</taxon>
        <taxon>Staphylococcus</taxon>
    </lineage>
</organism>
<evidence type="ECO:0000313" key="14">
    <source>
        <dbReference type="Proteomes" id="UP000648077"/>
    </source>
</evidence>
<dbReference type="InterPro" id="IPR003414">
    <property type="entry name" value="PP_kinase"/>
</dbReference>
<keyword evidence="5 6" id="KW-0067">ATP-binding</keyword>
<dbReference type="SMR" id="A0A4Y7VMG0"/>
<comment type="catalytic activity">
    <reaction evidence="6 7">
        <text>[phosphate](n) + ATP = [phosphate](n+1) + ADP</text>
        <dbReference type="Rhea" id="RHEA:19573"/>
        <dbReference type="Rhea" id="RHEA-COMP:9859"/>
        <dbReference type="Rhea" id="RHEA-COMP:14280"/>
        <dbReference type="ChEBI" id="CHEBI:16838"/>
        <dbReference type="ChEBI" id="CHEBI:30616"/>
        <dbReference type="ChEBI" id="CHEBI:456216"/>
        <dbReference type="EC" id="2.7.4.1"/>
    </reaction>
</comment>
<evidence type="ECO:0000256" key="6">
    <source>
        <dbReference type="HAMAP-Rule" id="MF_00347"/>
    </source>
</evidence>
<dbReference type="EMBL" id="JACGQI010000004">
    <property type="protein sequence ID" value="MBF2229668.1"/>
    <property type="molecule type" value="Genomic_DNA"/>
</dbReference>
<dbReference type="AlphaFoldDB" id="A0A4Y7VMG0"/>
<evidence type="ECO:0000259" key="10">
    <source>
        <dbReference type="Pfam" id="PF13089"/>
    </source>
</evidence>
<comment type="PTM">
    <text evidence="6 7">An intermediate of this reaction is the autophosphorylated ppk in which a phosphate is covalently linked to a histidine residue through a N-P bond.</text>
</comment>
<dbReference type="CDD" id="cd09165">
    <property type="entry name" value="PLDc_PaPPK1_C1_like"/>
    <property type="match status" value="1"/>
</dbReference>
<dbReference type="InterPro" id="IPR036832">
    <property type="entry name" value="PPK_N_dom_sf"/>
</dbReference>
<dbReference type="InterPro" id="IPR025200">
    <property type="entry name" value="PPK_C_dom2"/>
</dbReference>
<keyword evidence="6" id="KW-0460">Magnesium</keyword>
<dbReference type="Pfam" id="PF17941">
    <property type="entry name" value="PP_kinase_C_1"/>
    <property type="match status" value="1"/>
</dbReference>
<keyword evidence="4 6" id="KW-0418">Kinase</keyword>
<evidence type="ECO:0000256" key="8">
    <source>
        <dbReference type="SAM" id="MobiDB-lite"/>
    </source>
</evidence>
<keyword evidence="1 6" id="KW-0597">Phosphoprotein</keyword>
<feature type="domain" description="Polyphosphate kinase middle" evidence="9">
    <location>
        <begin position="134"/>
        <end position="307"/>
    </location>
</feature>
<comment type="caution">
    <text evidence="13">The sequence shown here is derived from an EMBL/GenBank/DDBJ whole genome shotgun (WGS) entry which is preliminary data.</text>
</comment>